<dbReference type="Proteomes" id="UP000008021">
    <property type="component" value="Chromosome 1"/>
</dbReference>
<dbReference type="CDD" id="cd14498">
    <property type="entry name" value="DSP"/>
    <property type="match status" value="1"/>
</dbReference>
<dbReference type="InterPro" id="IPR036940">
    <property type="entry name" value="PI3/4_kinase_cat_sf"/>
</dbReference>
<dbReference type="Gramene" id="OMERI01G12110.3">
    <property type="protein sequence ID" value="OMERI01G12110.3"/>
    <property type="gene ID" value="OMERI01G12110"/>
</dbReference>
<evidence type="ECO:0000256" key="3">
    <source>
        <dbReference type="SAM" id="MobiDB-lite"/>
    </source>
</evidence>
<dbReference type="Pfam" id="PF09192">
    <property type="entry name" value="Act-Frag_cataly"/>
    <property type="match status" value="1"/>
</dbReference>
<dbReference type="PROSITE" id="PS50054">
    <property type="entry name" value="TYR_PHOSPHATASE_DUAL"/>
    <property type="match status" value="1"/>
</dbReference>
<organism evidence="6">
    <name type="scientific">Oryza meridionalis</name>
    <dbReference type="NCBI Taxonomy" id="40149"/>
    <lineage>
        <taxon>Eukaryota</taxon>
        <taxon>Viridiplantae</taxon>
        <taxon>Streptophyta</taxon>
        <taxon>Embryophyta</taxon>
        <taxon>Tracheophyta</taxon>
        <taxon>Spermatophyta</taxon>
        <taxon>Magnoliopsida</taxon>
        <taxon>Liliopsida</taxon>
        <taxon>Poales</taxon>
        <taxon>Poaceae</taxon>
        <taxon>BOP clade</taxon>
        <taxon>Oryzoideae</taxon>
        <taxon>Oryzeae</taxon>
        <taxon>Oryzinae</taxon>
        <taxon>Oryza</taxon>
    </lineage>
</organism>
<protein>
    <recommendedName>
        <fullName evidence="8">Dual specificity protein phosphatase PHS1</fullName>
    </recommendedName>
</protein>
<accession>A0A0E0C149</accession>
<feature type="compositionally biased region" description="Polar residues" evidence="3">
    <location>
        <begin position="457"/>
        <end position="472"/>
    </location>
</feature>
<dbReference type="PANTHER" id="PTHR47100:SF7">
    <property type="entry name" value="OS01G0311500 PROTEIN"/>
    <property type="match status" value="1"/>
</dbReference>
<dbReference type="InterPro" id="IPR035010">
    <property type="entry name" value="PHS1"/>
</dbReference>
<feature type="domain" description="Tyrosine-protein phosphatase" evidence="4">
    <location>
        <begin position="553"/>
        <end position="698"/>
    </location>
</feature>
<evidence type="ECO:0000259" key="4">
    <source>
        <dbReference type="PROSITE" id="PS50054"/>
    </source>
</evidence>
<dbReference type="InterPro" id="IPR015275">
    <property type="entry name" value="Actin-fragmin_kin_cat_dom"/>
</dbReference>
<dbReference type="GO" id="GO:0043622">
    <property type="term" value="P:cortical microtubule organization"/>
    <property type="evidence" value="ECO:0007669"/>
    <property type="project" value="InterPro"/>
</dbReference>
<dbReference type="InterPro" id="IPR000340">
    <property type="entry name" value="Dual-sp_phosphatase_cat-dom"/>
</dbReference>
<dbReference type="PROSITE" id="PS00383">
    <property type="entry name" value="TYR_PHOSPHATASE_1"/>
    <property type="match status" value="1"/>
</dbReference>
<dbReference type="Gene3D" id="3.90.190.10">
    <property type="entry name" value="Protein tyrosine phosphatase superfamily"/>
    <property type="match status" value="1"/>
</dbReference>
<keyword evidence="1" id="KW-0378">Hydrolase</keyword>
<reference evidence="6" key="1">
    <citation type="submission" date="2015-04" db="UniProtKB">
        <authorList>
            <consortium name="EnsemblPlants"/>
        </authorList>
    </citation>
    <scope>IDENTIFICATION</scope>
</reference>
<dbReference type="InterPro" id="IPR029021">
    <property type="entry name" value="Prot-tyrosine_phosphatase-like"/>
</dbReference>
<feature type="region of interest" description="Disordered" evidence="3">
    <location>
        <begin position="1"/>
        <end position="32"/>
    </location>
</feature>
<dbReference type="Gene3D" id="1.10.1070.11">
    <property type="entry name" value="Phosphatidylinositol 3-/4-kinase, catalytic domain"/>
    <property type="match status" value="1"/>
</dbReference>
<sequence>MEQREARQEEEEEERDAPAVPPGENDEERDRNLSSRVVSLLFGGDISAQTFEKWVSLVRKRSGAFRPSGFPRRNSRIEVMPSGSFSLFSAADLSNVLPKEAAAVIKFSSSKMSTQAERLGYEFARLLGVQTPQARVVHNSSLEWQDIRKAAENARSVAVSNNDEVGEMTCSELLEALELSRCLLLMSYIHGSPLLESSKAFSPREAACVTASSLGRVLMLDLILRNEDRLPCRQLGWRGNPANLMISDRPSAPSVDRLDDSKCTTESSIPTITQFVQSDKRTHTANATINSPELVSMSPKPDALKSVRANADSLDGPIHIVAIDTGVPRRPPAGRRVKDHERYPKVVQLMLNNSDYSSNILYEISGGKLGIPGPDEAIAFTDSCCSLSDEDNTAAIHEFRGAFRAALRDLEGFHLFLLQLYQKLDGVLRVFLSIVTKGSEESDNNDATVPDFPSPGANYSTPCAPSKQQNSELHGDSEILKSTTKPSSAGSRGSSDSVSPLSRESWSNKYFKGSAEGPRSLRMTMKLRDFYKTPKVDPELVKEIEQWNEALKSDVIKFCEENNFYSGFFDGNENNMVADAYELKVRLEHIIERIALVSDAANTERPSLISDDDDANISDLFEEASDYIDHVDHVGGKVLVHCFEGKSRSATIVLAYLMLRKGLTLAKAWNLLKKVHRRAQPNDGFAKALLALDRKLHGKVSMDWQHKRPEMKVCPICSKNVGLSTSSLKLHLQKAHKRLSAGSVDSAMTLEIQKSIQSLRISRGGSLSPSQKLTKAFADELSF</sequence>
<dbReference type="InterPro" id="IPR016130">
    <property type="entry name" value="Tyr_Pase_AS"/>
</dbReference>
<proteinExistence type="predicted"/>
<dbReference type="AlphaFoldDB" id="A0A0E0C149"/>
<name>A0A0E0C149_9ORYZ</name>
<evidence type="ECO:0000256" key="1">
    <source>
        <dbReference type="ARBA" id="ARBA00022801"/>
    </source>
</evidence>
<dbReference type="InterPro" id="IPR020422">
    <property type="entry name" value="TYR_PHOSPHATASE_DUAL_dom"/>
</dbReference>
<dbReference type="Pfam" id="PF00782">
    <property type="entry name" value="DSPc"/>
    <property type="match status" value="1"/>
</dbReference>
<dbReference type="PROSITE" id="PS50056">
    <property type="entry name" value="TYR_PHOSPHATASE_2"/>
    <property type="match status" value="1"/>
</dbReference>
<evidence type="ECO:0000313" key="7">
    <source>
        <dbReference type="Proteomes" id="UP000008021"/>
    </source>
</evidence>
<keyword evidence="2" id="KW-0904">Protein phosphatase</keyword>
<dbReference type="InterPro" id="IPR000387">
    <property type="entry name" value="Tyr_Pase_dom"/>
</dbReference>
<feature type="domain" description="Tyrosine specific protein phosphatases" evidence="5">
    <location>
        <begin position="618"/>
        <end position="674"/>
    </location>
</feature>
<evidence type="ECO:0000313" key="6">
    <source>
        <dbReference type="EnsemblPlants" id="OMERI01G12110.3"/>
    </source>
</evidence>
<dbReference type="GO" id="GO:0004721">
    <property type="term" value="F:phosphoprotein phosphatase activity"/>
    <property type="evidence" value="ECO:0007669"/>
    <property type="project" value="UniProtKB-KW"/>
</dbReference>
<dbReference type="PANTHER" id="PTHR47100">
    <property type="entry name" value="DUAL SPECIFICITY PROTEIN PHOSPHATASE PHS1"/>
    <property type="match status" value="1"/>
</dbReference>
<keyword evidence="7" id="KW-1185">Reference proteome</keyword>
<feature type="region of interest" description="Disordered" evidence="3">
    <location>
        <begin position="440"/>
        <end position="503"/>
    </location>
</feature>
<feature type="compositionally biased region" description="Low complexity" evidence="3">
    <location>
        <begin position="486"/>
        <end position="503"/>
    </location>
</feature>
<evidence type="ECO:0000259" key="5">
    <source>
        <dbReference type="PROSITE" id="PS50056"/>
    </source>
</evidence>
<evidence type="ECO:0008006" key="8">
    <source>
        <dbReference type="Google" id="ProtNLM"/>
    </source>
</evidence>
<dbReference type="SUPFAM" id="SSF56112">
    <property type="entry name" value="Protein kinase-like (PK-like)"/>
    <property type="match status" value="1"/>
</dbReference>
<evidence type="ECO:0000256" key="2">
    <source>
        <dbReference type="ARBA" id="ARBA00022912"/>
    </source>
</evidence>
<reference evidence="6" key="2">
    <citation type="submission" date="2018-05" db="EMBL/GenBank/DDBJ databases">
        <title>OmerRS3 (Oryza meridionalis Reference Sequence Version 3).</title>
        <authorList>
            <person name="Zhang J."/>
            <person name="Kudrna D."/>
            <person name="Lee S."/>
            <person name="Talag J."/>
            <person name="Welchert J."/>
            <person name="Wing R.A."/>
        </authorList>
    </citation>
    <scope>NUCLEOTIDE SEQUENCE [LARGE SCALE GENOMIC DNA]</scope>
    <source>
        <strain evidence="6">cv. OR44</strain>
    </source>
</reference>
<dbReference type="GO" id="GO:0009737">
    <property type="term" value="P:response to abscisic acid"/>
    <property type="evidence" value="ECO:0007669"/>
    <property type="project" value="InterPro"/>
</dbReference>
<dbReference type="EnsemblPlants" id="OMERI01G12110.3">
    <property type="protein sequence ID" value="OMERI01G12110.3"/>
    <property type="gene ID" value="OMERI01G12110"/>
</dbReference>
<dbReference type="SUPFAM" id="SSF52799">
    <property type="entry name" value="(Phosphotyrosine protein) phosphatases II"/>
    <property type="match status" value="1"/>
</dbReference>
<dbReference type="SMART" id="SM00195">
    <property type="entry name" value="DSPc"/>
    <property type="match status" value="1"/>
</dbReference>
<dbReference type="InterPro" id="IPR011009">
    <property type="entry name" value="Kinase-like_dom_sf"/>
</dbReference>